<feature type="compositionally biased region" description="Polar residues" evidence="2">
    <location>
        <begin position="206"/>
        <end position="220"/>
    </location>
</feature>
<evidence type="ECO:0000256" key="2">
    <source>
        <dbReference type="SAM" id="MobiDB-lite"/>
    </source>
</evidence>
<accession>A0AAD8ABB3</accession>
<feature type="compositionally biased region" description="Polar residues" evidence="2">
    <location>
        <begin position="1141"/>
        <end position="1151"/>
    </location>
</feature>
<feature type="compositionally biased region" description="Low complexity" evidence="2">
    <location>
        <begin position="178"/>
        <end position="194"/>
    </location>
</feature>
<feature type="compositionally biased region" description="Basic residues" evidence="2">
    <location>
        <begin position="233"/>
        <end position="242"/>
    </location>
</feature>
<feature type="region of interest" description="Disordered" evidence="2">
    <location>
        <begin position="101"/>
        <end position="269"/>
    </location>
</feature>
<gene>
    <name evidence="4" type="ORF">L9F63_012989</name>
</gene>
<dbReference type="GO" id="GO:0005849">
    <property type="term" value="C:mRNA cleavage factor complex"/>
    <property type="evidence" value="ECO:0007669"/>
    <property type="project" value="TreeGrafter"/>
</dbReference>
<feature type="domain" description="Pre-mRNA cleavage complex 2 protein Pcf11 helical" evidence="3">
    <location>
        <begin position="23"/>
        <end position="60"/>
    </location>
</feature>
<feature type="compositionally biased region" description="Acidic residues" evidence="2">
    <location>
        <begin position="1174"/>
        <end position="1188"/>
    </location>
</feature>
<feature type="region of interest" description="Disordered" evidence="2">
    <location>
        <begin position="1141"/>
        <end position="1229"/>
    </location>
</feature>
<dbReference type="InterPro" id="IPR045154">
    <property type="entry name" value="PCF11-like"/>
</dbReference>
<evidence type="ECO:0000256" key="1">
    <source>
        <dbReference type="SAM" id="Coils"/>
    </source>
</evidence>
<evidence type="ECO:0000259" key="3">
    <source>
        <dbReference type="Pfam" id="PF20845"/>
    </source>
</evidence>
<feature type="compositionally biased region" description="Low complexity" evidence="2">
    <location>
        <begin position="372"/>
        <end position="388"/>
    </location>
</feature>
<dbReference type="GO" id="GO:0000993">
    <property type="term" value="F:RNA polymerase II complex binding"/>
    <property type="evidence" value="ECO:0007669"/>
    <property type="project" value="InterPro"/>
</dbReference>
<feature type="compositionally biased region" description="Basic and acidic residues" evidence="2">
    <location>
        <begin position="473"/>
        <end position="482"/>
    </location>
</feature>
<feature type="compositionally biased region" description="Basic and acidic residues" evidence="2">
    <location>
        <begin position="1018"/>
        <end position="1036"/>
    </location>
</feature>
<keyword evidence="1" id="KW-0175">Coiled coil</keyword>
<dbReference type="InterPro" id="IPR048830">
    <property type="entry name" value="PCF11_helical"/>
</dbReference>
<dbReference type="PANTHER" id="PTHR15921:SF3">
    <property type="entry name" value="PRE-MRNA CLEAVAGE COMPLEX 2 PROTEIN PCF11"/>
    <property type="match status" value="1"/>
</dbReference>
<dbReference type="PANTHER" id="PTHR15921">
    <property type="entry name" value="PRE-MRNA CLEAVAGE COMPLEX II"/>
    <property type="match status" value="1"/>
</dbReference>
<evidence type="ECO:0000313" key="4">
    <source>
        <dbReference type="EMBL" id="KAJ9595834.1"/>
    </source>
</evidence>
<feature type="region of interest" description="Disordered" evidence="2">
    <location>
        <begin position="992"/>
        <end position="1112"/>
    </location>
</feature>
<feature type="compositionally biased region" description="Basic and acidic residues" evidence="2">
    <location>
        <begin position="391"/>
        <end position="407"/>
    </location>
</feature>
<reference evidence="4" key="1">
    <citation type="journal article" date="2023" name="IScience">
        <title>Live-bearing cockroach genome reveals convergent evolutionary mechanisms linked to viviparity in insects and beyond.</title>
        <authorList>
            <person name="Fouks B."/>
            <person name="Harrison M.C."/>
            <person name="Mikhailova A.A."/>
            <person name="Marchal E."/>
            <person name="English S."/>
            <person name="Carruthers M."/>
            <person name="Jennings E.C."/>
            <person name="Chiamaka E.L."/>
            <person name="Frigard R.A."/>
            <person name="Pippel M."/>
            <person name="Attardo G.M."/>
            <person name="Benoit J.B."/>
            <person name="Bornberg-Bauer E."/>
            <person name="Tobe S.S."/>
        </authorList>
    </citation>
    <scope>NUCLEOTIDE SEQUENCE</scope>
    <source>
        <strain evidence="4">Stay&amp;Tobe</strain>
    </source>
</reference>
<name>A0AAD8ABB3_DIPPU</name>
<feature type="compositionally biased region" description="Basic and acidic residues" evidence="2">
    <location>
        <begin position="1043"/>
        <end position="1076"/>
    </location>
</feature>
<evidence type="ECO:0000313" key="5">
    <source>
        <dbReference type="Proteomes" id="UP001233999"/>
    </source>
</evidence>
<feature type="region of interest" description="Disordered" evidence="2">
    <location>
        <begin position="295"/>
        <end position="325"/>
    </location>
</feature>
<feature type="compositionally biased region" description="Basic and acidic residues" evidence="2">
    <location>
        <begin position="195"/>
        <end position="205"/>
    </location>
</feature>
<dbReference type="Proteomes" id="UP001233999">
    <property type="component" value="Unassembled WGS sequence"/>
</dbReference>
<feature type="compositionally biased region" description="Polar residues" evidence="2">
    <location>
        <begin position="1079"/>
        <end position="1094"/>
    </location>
</feature>
<feature type="compositionally biased region" description="Polar residues" evidence="2">
    <location>
        <begin position="132"/>
        <end position="149"/>
    </location>
</feature>
<keyword evidence="5" id="KW-1185">Reference proteome</keyword>
<dbReference type="AlphaFoldDB" id="A0AAD8ABB3"/>
<feature type="compositionally biased region" description="Pro residues" evidence="2">
    <location>
        <begin position="356"/>
        <end position="371"/>
    </location>
</feature>
<dbReference type="GO" id="GO:0005737">
    <property type="term" value="C:cytoplasm"/>
    <property type="evidence" value="ECO:0007669"/>
    <property type="project" value="TreeGrafter"/>
</dbReference>
<proteinExistence type="predicted"/>
<feature type="compositionally biased region" description="Pro residues" evidence="2">
    <location>
        <begin position="489"/>
        <end position="501"/>
    </location>
</feature>
<reference evidence="4" key="2">
    <citation type="submission" date="2023-05" db="EMBL/GenBank/DDBJ databases">
        <authorList>
            <person name="Fouks B."/>
        </authorList>
    </citation>
    <scope>NUCLEOTIDE SEQUENCE</scope>
    <source>
        <strain evidence="4">Stay&amp;Tobe</strain>
        <tissue evidence="4">Testes</tissue>
    </source>
</reference>
<feature type="compositionally biased region" description="Basic and acidic residues" evidence="2">
    <location>
        <begin position="156"/>
        <end position="172"/>
    </location>
</feature>
<dbReference type="GO" id="GO:0006369">
    <property type="term" value="P:termination of RNA polymerase II transcription"/>
    <property type="evidence" value="ECO:0007669"/>
    <property type="project" value="InterPro"/>
</dbReference>
<dbReference type="GO" id="GO:0003729">
    <property type="term" value="F:mRNA binding"/>
    <property type="evidence" value="ECO:0007669"/>
    <property type="project" value="InterPro"/>
</dbReference>
<feature type="region of interest" description="Disordered" evidence="2">
    <location>
        <begin position="349"/>
        <end position="411"/>
    </location>
</feature>
<organism evidence="4 5">
    <name type="scientific">Diploptera punctata</name>
    <name type="common">Pacific beetle cockroach</name>
    <dbReference type="NCBI Taxonomy" id="6984"/>
    <lineage>
        <taxon>Eukaryota</taxon>
        <taxon>Metazoa</taxon>
        <taxon>Ecdysozoa</taxon>
        <taxon>Arthropoda</taxon>
        <taxon>Hexapoda</taxon>
        <taxon>Insecta</taxon>
        <taxon>Pterygota</taxon>
        <taxon>Neoptera</taxon>
        <taxon>Polyneoptera</taxon>
        <taxon>Dictyoptera</taxon>
        <taxon>Blattodea</taxon>
        <taxon>Blaberoidea</taxon>
        <taxon>Blaberidae</taxon>
        <taxon>Diplopterinae</taxon>
        <taxon>Diploptera</taxon>
    </lineage>
</organism>
<protein>
    <recommendedName>
        <fullName evidence="3">Pre-mRNA cleavage complex 2 protein Pcf11 helical domain-containing protein</fullName>
    </recommendedName>
</protein>
<sequence>PAASVTQCHHRQQFSRLSIFSFAEAEMRNQLLKKQKELLELQQKKLELELLQTKARLEEQQKQLDRQLRTESAPLGSTNAVTVPEATGTTTAVGIPAKGVTSTVSAASRPVPKPAVTATASSVRSRDPRLASRQTQPIVTPVVNNNSADSPPPKVGDTKEESIVNKDKEKENHKKKSSPTTSRSSSSSSSSSPSSERKKMAKTDTDSLSVGGNSNNNPTSAFKDVKASTKSRNYVRRNRPSKSRSPEIPPVTTTGDVDLRVGGPPEKHPRLTVFQSEIKVPTSSSAEEEIKIANKDIDLRQLPGSPGKKRASMERAEQPPTKKSKAEVFDELFGNEDVDLRQLTPAVAVVTQTEIPPSPPPPPIISQPSPVPTSTSSQDSSLITLSSPKRSSPDREKEDIDSQRQEDINVDNIMIHADEQLKNGTISFPQYNTLLKQVIQLNELQKLREAQRRDQQENKENWERSGDSSIDGRFGDIDERFPAAHKPRNPVPTSVPSPPEQSRPGSGKFQSGQPGRWRTPQFQPRPPFESEVESGRMDNRFRIAAPSLPPEQPQRPNSDELPPADPMLLDLIAQDTMKTINIDNVPREIRFYGDIAVAILAGYDPREIRFQGGSRRVSFDDRDSILLNLNDTYRDCIIDGNPHRIRLGAPTRELYIDGRWYECLFGGPPVNIEIGGKMHTVKLEGPPPQVKIDVVKRTDLVAGKINLIINAKIMVPVFLDAKPQRFDIEGKPHVLRFVEALNTVLINGQPIKVEFGGLPMPIVVRGKKHFIRFTGLPRGVKPGYINIVNMEDEDSNEASGKFQQGHNPVLPVLAIQKLVATGIVPQAQKTDAEIKKEEEIRSIKHVDLKQPDSLKVRQPGVLAILYSGIQCSSCGVRFPPEQTMKYSQHLDWHFRQNRRERDNAHKFPSRKWFYDVSDWIQFEEIEDLEERAQSWFETQATGEEEKEVQEVPSFYNEEREEWHLRCAIRVDGKTYHPLCYGDYKASMEASIEESSIVEPKEDEEVKKENGDQEEQMSEDVKTEEKEDAPLEAKTESMDTSEPPEVKEEKEVAEETKTEDLKVEKIEAELKDVKLEPATDDNSTQISKTETSDQQVNTVNNEPEVKVKEENIVDDDVMEPISTAVDTTLATVVSSIDGNVQFEESSQITSTGPIPGKIKINIMKPLAPSSKDVQNDDTEAETTADEQSADNESSRVQLEVRDSSEDRIEEEEVNSGEPPPPGVEPVRLKPRLVGRKLTELPPVMKGTELSGLCTIM</sequence>
<feature type="region of interest" description="Disordered" evidence="2">
    <location>
        <begin position="450"/>
        <end position="535"/>
    </location>
</feature>
<feature type="coiled-coil region" evidence="1">
    <location>
        <begin position="22"/>
        <end position="70"/>
    </location>
</feature>
<dbReference type="Pfam" id="PF20845">
    <property type="entry name" value="Pcf11_helical"/>
    <property type="match status" value="1"/>
</dbReference>
<feature type="compositionally biased region" description="Basic and acidic residues" evidence="2">
    <location>
        <begin position="450"/>
        <end position="466"/>
    </location>
</feature>
<feature type="non-terminal residue" evidence="4">
    <location>
        <position position="1"/>
    </location>
</feature>
<dbReference type="GO" id="GO:0031124">
    <property type="term" value="P:mRNA 3'-end processing"/>
    <property type="evidence" value="ECO:0007669"/>
    <property type="project" value="InterPro"/>
</dbReference>
<comment type="caution">
    <text evidence="4">The sequence shown here is derived from an EMBL/GenBank/DDBJ whole genome shotgun (WGS) entry which is preliminary data.</text>
</comment>
<dbReference type="EMBL" id="JASPKZ010002311">
    <property type="protein sequence ID" value="KAJ9595834.1"/>
    <property type="molecule type" value="Genomic_DNA"/>
</dbReference>
<feature type="region of interest" description="Disordered" evidence="2">
    <location>
        <begin position="546"/>
        <end position="565"/>
    </location>
</feature>